<organism evidence="2 3">
    <name type="scientific">Brachionus plicatilis</name>
    <name type="common">Marine rotifer</name>
    <name type="synonym">Brachionus muelleri</name>
    <dbReference type="NCBI Taxonomy" id="10195"/>
    <lineage>
        <taxon>Eukaryota</taxon>
        <taxon>Metazoa</taxon>
        <taxon>Spiralia</taxon>
        <taxon>Gnathifera</taxon>
        <taxon>Rotifera</taxon>
        <taxon>Eurotatoria</taxon>
        <taxon>Monogononta</taxon>
        <taxon>Pseudotrocha</taxon>
        <taxon>Ploima</taxon>
        <taxon>Brachionidae</taxon>
        <taxon>Brachionus</taxon>
    </lineage>
</organism>
<dbReference type="AlphaFoldDB" id="A0A3M7PXF1"/>
<dbReference type="Proteomes" id="UP000276133">
    <property type="component" value="Unassembled WGS sequence"/>
</dbReference>
<comment type="caution">
    <text evidence="2">The sequence shown here is derived from an EMBL/GenBank/DDBJ whole genome shotgun (WGS) entry which is preliminary data.</text>
</comment>
<reference evidence="2 3" key="1">
    <citation type="journal article" date="2018" name="Sci. Rep.">
        <title>Genomic signatures of local adaptation to the degree of environmental predictability in rotifers.</title>
        <authorList>
            <person name="Franch-Gras L."/>
            <person name="Hahn C."/>
            <person name="Garcia-Roger E.M."/>
            <person name="Carmona M.J."/>
            <person name="Serra M."/>
            <person name="Gomez A."/>
        </authorList>
    </citation>
    <scope>NUCLEOTIDE SEQUENCE [LARGE SCALE GENOMIC DNA]</scope>
    <source>
        <strain evidence="2">HYR1</strain>
    </source>
</reference>
<proteinExistence type="predicted"/>
<feature type="compositionally biased region" description="Polar residues" evidence="1">
    <location>
        <begin position="13"/>
        <end position="24"/>
    </location>
</feature>
<name>A0A3M7PXF1_BRAPC</name>
<feature type="region of interest" description="Disordered" evidence="1">
    <location>
        <begin position="1"/>
        <end position="24"/>
    </location>
</feature>
<protein>
    <submittedName>
        <fullName evidence="2">Uncharacterized protein</fullName>
    </submittedName>
</protein>
<accession>A0A3M7PXF1</accession>
<gene>
    <name evidence="2" type="ORF">BpHYR1_030869</name>
</gene>
<evidence type="ECO:0000256" key="1">
    <source>
        <dbReference type="SAM" id="MobiDB-lite"/>
    </source>
</evidence>
<keyword evidence="3" id="KW-1185">Reference proteome</keyword>
<evidence type="ECO:0000313" key="3">
    <source>
        <dbReference type="Proteomes" id="UP000276133"/>
    </source>
</evidence>
<dbReference type="EMBL" id="REGN01008336">
    <property type="protein sequence ID" value="RNA03826.1"/>
    <property type="molecule type" value="Genomic_DNA"/>
</dbReference>
<evidence type="ECO:0000313" key="2">
    <source>
        <dbReference type="EMBL" id="RNA03826.1"/>
    </source>
</evidence>
<sequence length="67" mass="7169">MGSVPMTACTAARSPQLSNSNSSILGCPQACSSRTHSRARLENSPAQHYGQMQPLALLEQLRAVEID</sequence>